<reference evidence="2 3" key="1">
    <citation type="journal article" date="2019" name="Sci. Rep.">
        <title>Comparative genomics of chytrid fungi reveal insights into the obligate biotrophic and pathogenic lifestyle of Synchytrium endobioticum.</title>
        <authorList>
            <person name="van de Vossenberg B.T.L.H."/>
            <person name="Warris S."/>
            <person name="Nguyen H.D.T."/>
            <person name="van Gent-Pelzer M.P.E."/>
            <person name="Joly D.L."/>
            <person name="van de Geest H.C."/>
            <person name="Bonants P.J.M."/>
            <person name="Smith D.S."/>
            <person name="Levesque C.A."/>
            <person name="van der Lee T.A.J."/>
        </authorList>
    </citation>
    <scope>NUCLEOTIDE SEQUENCE [LARGE SCALE GENOMIC DNA]</scope>
    <source>
        <strain evidence="2 3">LEV6574</strain>
    </source>
</reference>
<dbReference type="EMBL" id="QEAM01000179">
    <property type="protein sequence ID" value="TPX44514.1"/>
    <property type="molecule type" value="Genomic_DNA"/>
</dbReference>
<protein>
    <recommendedName>
        <fullName evidence="1">BTB domain-containing protein</fullName>
    </recommendedName>
</protein>
<proteinExistence type="predicted"/>
<gene>
    <name evidence="2" type="ORF">SeLEV6574_g04458</name>
</gene>
<dbReference type="InterPro" id="IPR011333">
    <property type="entry name" value="SKP1/BTB/POZ_sf"/>
</dbReference>
<dbReference type="SMART" id="SM00225">
    <property type="entry name" value="BTB"/>
    <property type="match status" value="1"/>
</dbReference>
<name>A0A507CZC8_9FUNG</name>
<sequence length="417" mass="46996">MLLQEVKEFMFLPQDRDSTTREATALWGWTFEEQHSLMSQIQPASVLGSLYDGPRSTIMSLSIVKGSPYFSCKVTTTSYTPLTVELTSLRGDVVGPKGTFAKAGPDEWITHLQFDETILQAATQLPTNGWYGPTVRFHYKLTFARMERQRGPTLFSRYLYDRKFSDAFLVAKVSDRASIDIPVSKMVLADTSEVFYKMFSAGFAESESQSPRIDMGGVSEVALRAMVEFLYTNTIITVLDNMELRKELFDLSERYEIEKLANIAADMIIERDLTLATVLELLEYSEKYSNKVLYNACVEYSKDNRNALVKHLLMAALEGVGNGNAKERSISEAKTPLEPKANGFFGYGVKSVGGSWQHRLNMIVIELRKELNDLSERYGIDKLANLAANIIAEKDLTLGTVVNILNDILTRHYKMLV</sequence>
<dbReference type="OrthoDB" id="2319901at2759"/>
<organism evidence="2 3">
    <name type="scientific">Synchytrium endobioticum</name>
    <dbReference type="NCBI Taxonomy" id="286115"/>
    <lineage>
        <taxon>Eukaryota</taxon>
        <taxon>Fungi</taxon>
        <taxon>Fungi incertae sedis</taxon>
        <taxon>Chytridiomycota</taxon>
        <taxon>Chytridiomycota incertae sedis</taxon>
        <taxon>Chytridiomycetes</taxon>
        <taxon>Synchytriales</taxon>
        <taxon>Synchytriaceae</taxon>
        <taxon>Synchytrium</taxon>
    </lineage>
</organism>
<comment type="caution">
    <text evidence="2">The sequence shown here is derived from an EMBL/GenBank/DDBJ whole genome shotgun (WGS) entry which is preliminary data.</text>
</comment>
<dbReference type="VEuPathDB" id="FungiDB:SeMB42_g07709"/>
<evidence type="ECO:0000259" key="1">
    <source>
        <dbReference type="PROSITE" id="PS50097"/>
    </source>
</evidence>
<evidence type="ECO:0000313" key="2">
    <source>
        <dbReference type="EMBL" id="TPX44514.1"/>
    </source>
</evidence>
<evidence type="ECO:0000313" key="3">
    <source>
        <dbReference type="Proteomes" id="UP000320475"/>
    </source>
</evidence>
<dbReference type="CDD" id="cd18186">
    <property type="entry name" value="BTB_POZ_ZBTB_KLHL-like"/>
    <property type="match status" value="1"/>
</dbReference>
<dbReference type="AlphaFoldDB" id="A0A507CZC8"/>
<dbReference type="PROSITE" id="PS50097">
    <property type="entry name" value="BTB"/>
    <property type="match status" value="1"/>
</dbReference>
<dbReference type="Proteomes" id="UP000320475">
    <property type="component" value="Unassembled WGS sequence"/>
</dbReference>
<accession>A0A507CZC8</accession>
<dbReference type="InterPro" id="IPR000210">
    <property type="entry name" value="BTB/POZ_dom"/>
</dbReference>
<dbReference type="Gene3D" id="3.30.710.10">
    <property type="entry name" value="Potassium Channel Kv1.1, Chain A"/>
    <property type="match status" value="1"/>
</dbReference>
<dbReference type="Pfam" id="PF00651">
    <property type="entry name" value="BTB"/>
    <property type="match status" value="1"/>
</dbReference>
<dbReference type="SUPFAM" id="SSF54695">
    <property type="entry name" value="POZ domain"/>
    <property type="match status" value="1"/>
</dbReference>
<feature type="domain" description="BTB" evidence="1">
    <location>
        <begin position="165"/>
        <end position="235"/>
    </location>
</feature>
<dbReference type="PANTHER" id="PTHR24413">
    <property type="entry name" value="SPECKLE-TYPE POZ PROTEIN"/>
    <property type="match status" value="1"/>
</dbReference>